<evidence type="ECO:0000256" key="2">
    <source>
        <dbReference type="ARBA" id="ARBA00004651"/>
    </source>
</evidence>
<evidence type="ECO:0000256" key="9">
    <source>
        <dbReference type="ARBA" id="ARBA00022982"/>
    </source>
</evidence>
<dbReference type="Pfam" id="PF01292">
    <property type="entry name" value="Ni_hydr_CYTB"/>
    <property type="match status" value="1"/>
</dbReference>
<comment type="subcellular location">
    <subcellularLocation>
        <location evidence="2">Cell membrane</location>
        <topology evidence="2">Multi-pass membrane protein</topology>
    </subcellularLocation>
</comment>
<evidence type="ECO:0000256" key="10">
    <source>
        <dbReference type="ARBA" id="ARBA00022989"/>
    </source>
</evidence>
<dbReference type="InterPro" id="IPR006471">
    <property type="entry name" value="Formate_DH_gsu"/>
</dbReference>
<feature type="transmembrane region" description="Helical" evidence="13">
    <location>
        <begin position="54"/>
        <end position="78"/>
    </location>
</feature>
<name>A0A6S7AZN6_9BURK</name>
<dbReference type="Proteomes" id="UP000494115">
    <property type="component" value="Unassembled WGS sequence"/>
</dbReference>
<dbReference type="InterPro" id="IPR016174">
    <property type="entry name" value="Di-haem_cyt_TM"/>
</dbReference>
<keyword evidence="6" id="KW-0349">Heme</keyword>
<dbReference type="GO" id="GO:0015944">
    <property type="term" value="P:formate oxidation"/>
    <property type="evidence" value="ECO:0007669"/>
    <property type="project" value="TreeGrafter"/>
</dbReference>
<keyword evidence="10 13" id="KW-1133">Transmembrane helix</keyword>
<evidence type="ECO:0000256" key="7">
    <source>
        <dbReference type="ARBA" id="ARBA00022692"/>
    </source>
</evidence>
<feature type="transmembrane region" description="Helical" evidence="13">
    <location>
        <begin position="90"/>
        <end position="111"/>
    </location>
</feature>
<evidence type="ECO:0000256" key="5">
    <source>
        <dbReference type="ARBA" id="ARBA00022475"/>
    </source>
</evidence>
<dbReference type="GO" id="GO:0009326">
    <property type="term" value="C:formate dehydrogenase complex"/>
    <property type="evidence" value="ECO:0007669"/>
    <property type="project" value="InterPro"/>
</dbReference>
<dbReference type="GO" id="GO:0022904">
    <property type="term" value="P:respiratory electron transport chain"/>
    <property type="evidence" value="ECO:0007669"/>
    <property type="project" value="InterPro"/>
</dbReference>
<keyword evidence="4" id="KW-0813">Transport</keyword>
<dbReference type="GO" id="GO:0005886">
    <property type="term" value="C:plasma membrane"/>
    <property type="evidence" value="ECO:0007669"/>
    <property type="project" value="UniProtKB-SubCell"/>
</dbReference>
<protein>
    <submittedName>
        <fullName evidence="15">Formate dehydrogenase, cytochrome b556(Fdo) subunit</fullName>
    </submittedName>
</protein>
<keyword evidence="9" id="KW-0249">Electron transport</keyword>
<evidence type="ECO:0000313" key="15">
    <source>
        <dbReference type="EMBL" id="CAB3782890.1"/>
    </source>
</evidence>
<accession>A0A6S7AZN6</accession>
<sequence>MSDPLHDPEAPPRAGHRRYRDRPRVVEDSIVRDASLDGRDLIVRYTPNDRSNHWITAISFILLALSGLAMFHPAMFWLSSLFGGGQWNRILHPFIGVVMFVSFALLAMRFFHHNLLDRDDIQWLKRMDDVIVNREDRLPEVGRYNAGQKLLFFTMIVCLLLLLLSGIVIWRRYFSFYFPIEVIRFAAVVHAATAFVLIVGIIIHIYAAIWVKGSIGAMVRGTVTPGWARKHHPRWFREVVKSERR</sequence>
<dbReference type="EMBL" id="CADIKM010000005">
    <property type="protein sequence ID" value="CAB3782890.1"/>
    <property type="molecule type" value="Genomic_DNA"/>
</dbReference>
<dbReference type="GO" id="GO:0036397">
    <property type="term" value="F:formate dehydrogenase (quinone) activity"/>
    <property type="evidence" value="ECO:0007669"/>
    <property type="project" value="TreeGrafter"/>
</dbReference>
<keyword evidence="5" id="KW-1003">Cell membrane</keyword>
<keyword evidence="11" id="KW-0408">Iron</keyword>
<dbReference type="GO" id="GO:0009061">
    <property type="term" value="P:anaerobic respiration"/>
    <property type="evidence" value="ECO:0007669"/>
    <property type="project" value="TreeGrafter"/>
</dbReference>
<evidence type="ECO:0000256" key="4">
    <source>
        <dbReference type="ARBA" id="ARBA00022448"/>
    </source>
</evidence>
<dbReference type="PANTHER" id="PTHR30074">
    <property type="entry name" value="FORMATE DEHYDROGENASE, NITRATE-INDUCIBLE, CYTOCHROME B556 FDN SUBUNIT"/>
    <property type="match status" value="1"/>
</dbReference>
<dbReference type="PANTHER" id="PTHR30074:SF5">
    <property type="entry name" value="FORMATE DEHYDROGENASE, NITRATE-INDUCIBLE, CYTOCHROME B556(FDN) SUBUNIT"/>
    <property type="match status" value="1"/>
</dbReference>
<dbReference type="Gene3D" id="1.20.950.20">
    <property type="entry name" value="Transmembrane di-heme cytochromes, Chain C"/>
    <property type="match status" value="1"/>
</dbReference>
<dbReference type="GO" id="GO:0046872">
    <property type="term" value="F:metal ion binding"/>
    <property type="evidence" value="ECO:0007669"/>
    <property type="project" value="UniProtKB-KW"/>
</dbReference>
<evidence type="ECO:0000256" key="8">
    <source>
        <dbReference type="ARBA" id="ARBA00022723"/>
    </source>
</evidence>
<dbReference type="AlphaFoldDB" id="A0A6S7AZN6"/>
<feature type="transmembrane region" description="Helical" evidence="13">
    <location>
        <begin position="150"/>
        <end position="170"/>
    </location>
</feature>
<comment type="similarity">
    <text evidence="3">Belongs to the formate dehydrogenase gamma subunit family.</text>
</comment>
<evidence type="ECO:0000256" key="12">
    <source>
        <dbReference type="ARBA" id="ARBA00023136"/>
    </source>
</evidence>
<evidence type="ECO:0000256" key="6">
    <source>
        <dbReference type="ARBA" id="ARBA00022617"/>
    </source>
</evidence>
<dbReference type="NCBIfam" id="TIGR01583">
    <property type="entry name" value="formate-DH-gamm"/>
    <property type="match status" value="1"/>
</dbReference>
<evidence type="ECO:0000259" key="14">
    <source>
        <dbReference type="Pfam" id="PF01292"/>
    </source>
</evidence>
<gene>
    <name evidence="15" type="primary">fdoI</name>
    <name evidence="15" type="ORF">LMG28138_01526</name>
</gene>
<dbReference type="SUPFAM" id="SSF81342">
    <property type="entry name" value="Transmembrane di-heme cytochromes"/>
    <property type="match status" value="1"/>
</dbReference>
<evidence type="ECO:0000256" key="13">
    <source>
        <dbReference type="SAM" id="Phobius"/>
    </source>
</evidence>
<dbReference type="FunFam" id="1.20.950.20:FF:000002">
    <property type="entry name" value="Formate dehydrogenase cytochrome b556 subunit"/>
    <property type="match status" value="1"/>
</dbReference>
<comment type="cofactor">
    <cofactor evidence="1">
        <name>heme</name>
        <dbReference type="ChEBI" id="CHEBI:30413"/>
    </cofactor>
</comment>
<dbReference type="InterPro" id="IPR051817">
    <property type="entry name" value="FDH_cytochrome_b556_subunit"/>
</dbReference>
<dbReference type="InterPro" id="IPR011577">
    <property type="entry name" value="Cyt_b561_bac/Ni-Hgenase"/>
</dbReference>
<evidence type="ECO:0000313" key="16">
    <source>
        <dbReference type="Proteomes" id="UP000494115"/>
    </source>
</evidence>
<keyword evidence="7 13" id="KW-0812">Transmembrane</keyword>
<reference evidence="15 16" key="1">
    <citation type="submission" date="2020-04" db="EMBL/GenBank/DDBJ databases">
        <authorList>
            <person name="De Canck E."/>
        </authorList>
    </citation>
    <scope>NUCLEOTIDE SEQUENCE [LARGE SCALE GENOMIC DNA]</scope>
    <source>
        <strain evidence="15 16">LMG 28138</strain>
    </source>
</reference>
<keyword evidence="16" id="KW-1185">Reference proteome</keyword>
<evidence type="ECO:0000256" key="1">
    <source>
        <dbReference type="ARBA" id="ARBA00001971"/>
    </source>
</evidence>
<organism evidence="15 16">
    <name type="scientific">Pararobbsia alpina</name>
    <dbReference type="NCBI Taxonomy" id="621374"/>
    <lineage>
        <taxon>Bacteria</taxon>
        <taxon>Pseudomonadati</taxon>
        <taxon>Pseudomonadota</taxon>
        <taxon>Betaproteobacteria</taxon>
        <taxon>Burkholderiales</taxon>
        <taxon>Burkholderiaceae</taxon>
        <taxon>Pararobbsia</taxon>
    </lineage>
</organism>
<dbReference type="GO" id="GO:0009055">
    <property type="term" value="F:electron transfer activity"/>
    <property type="evidence" value="ECO:0007669"/>
    <property type="project" value="InterPro"/>
</dbReference>
<keyword evidence="12 13" id="KW-0472">Membrane</keyword>
<feature type="domain" description="Cytochrome b561 bacterial/Ni-hydrogenase" evidence="14">
    <location>
        <begin position="49"/>
        <end position="221"/>
    </location>
</feature>
<evidence type="ECO:0000256" key="11">
    <source>
        <dbReference type="ARBA" id="ARBA00023004"/>
    </source>
</evidence>
<feature type="transmembrane region" description="Helical" evidence="13">
    <location>
        <begin position="182"/>
        <end position="211"/>
    </location>
</feature>
<evidence type="ECO:0000256" key="3">
    <source>
        <dbReference type="ARBA" id="ARBA00010747"/>
    </source>
</evidence>
<dbReference type="GO" id="GO:0008863">
    <property type="term" value="F:formate dehydrogenase (NAD+) activity"/>
    <property type="evidence" value="ECO:0007669"/>
    <property type="project" value="InterPro"/>
</dbReference>
<proteinExistence type="inferred from homology"/>
<keyword evidence="8" id="KW-0479">Metal-binding</keyword>